<dbReference type="InterPro" id="IPR004803">
    <property type="entry name" value="TGT"/>
</dbReference>
<dbReference type="EMBL" id="SDMP01000016">
    <property type="protein sequence ID" value="RYR05853.1"/>
    <property type="molecule type" value="Genomic_DNA"/>
</dbReference>
<evidence type="ECO:0000256" key="1">
    <source>
        <dbReference type="ARBA" id="ARBA00022676"/>
    </source>
</evidence>
<evidence type="ECO:0000256" key="5">
    <source>
        <dbReference type="ARBA" id="ARBA00022833"/>
    </source>
</evidence>
<dbReference type="Proteomes" id="UP000289738">
    <property type="component" value="Chromosome B06"/>
</dbReference>
<dbReference type="Gene3D" id="3.20.20.105">
    <property type="entry name" value="Queuine tRNA-ribosyltransferase-like"/>
    <property type="match status" value="1"/>
</dbReference>
<sequence>MVLNCQFNSTLRSFVSRPPQNFHPPLFTFQSPLTPFSSPSRHSFHPVMRNSIAIAVPLRLRPNISNTLPHHKLRPTCFHSHEGHTISCVPYAPPQTKPMALHFEILGRFIRARAAQLTLPHFVCQTPLFMPVGTQGLTNNELERIGCQIILGNTYHLALRPTSELLEEAGGLHNFMNWPRAMLTDSGGFQMVSLLHLADITEEGVTFQSPVDGKPMLLTPEESIQIQNRIGADVIMDLDDVVKTTITGPRIEEAMYQTLRWIDRCIAAHKRPHDQNLFGIVQGGLDPELRDICVKGLVDRNLPGYAIGGLAGGEDKDSFWQVVAQCTTALPEDKPALGADMYDCVYPTRTARFGTALIPEGVLKLKHRTTADDTRPIDLPALVCKNYTKAYIHCLVTKDAMGSQLLSYHNLYYMMPLSRNLHTSIVEGRFPMFVCDFLQTMFPKGDVPEWVCNAMEVAGIDIASCCAPFPSCQEKYSSNEIGTNRFDKKLFLKYCK</sequence>
<name>A0A444YV97_ARAHY</name>
<dbReference type="InterPro" id="IPR002616">
    <property type="entry name" value="tRNA_ribo_trans-like"/>
</dbReference>
<dbReference type="GO" id="GO:0006400">
    <property type="term" value="P:tRNA modification"/>
    <property type="evidence" value="ECO:0007669"/>
    <property type="project" value="InterPro"/>
</dbReference>
<dbReference type="AlphaFoldDB" id="A0A444YV97"/>
<dbReference type="PANTHER" id="PTHR43530:SF1">
    <property type="entry name" value="QUEUINE TRNA-RIBOSYLTRANSFERASE CATALYTIC SUBUNIT 1"/>
    <property type="match status" value="1"/>
</dbReference>
<dbReference type="SUPFAM" id="SSF51713">
    <property type="entry name" value="tRNA-guanine transglycosylase"/>
    <property type="match status" value="1"/>
</dbReference>
<dbReference type="NCBIfam" id="TIGR00430">
    <property type="entry name" value="Q_tRNA_tgt"/>
    <property type="match status" value="1"/>
</dbReference>
<accession>A0A444YV97</accession>
<dbReference type="GO" id="GO:0008479">
    <property type="term" value="F:tRNA-guanosine(34) queuine transglycosylase activity"/>
    <property type="evidence" value="ECO:0007669"/>
    <property type="project" value="UniProtKB-EC"/>
</dbReference>
<keyword evidence="3" id="KW-0819">tRNA processing</keyword>
<dbReference type="GO" id="GO:0046872">
    <property type="term" value="F:metal ion binding"/>
    <property type="evidence" value="ECO:0007669"/>
    <property type="project" value="UniProtKB-KW"/>
</dbReference>
<evidence type="ECO:0000313" key="9">
    <source>
        <dbReference type="Proteomes" id="UP000289738"/>
    </source>
</evidence>
<dbReference type="NCBIfam" id="TIGR00449">
    <property type="entry name" value="tgt_general"/>
    <property type="match status" value="1"/>
</dbReference>
<keyword evidence="5" id="KW-0862">Zinc</keyword>
<evidence type="ECO:0000256" key="4">
    <source>
        <dbReference type="ARBA" id="ARBA00022723"/>
    </source>
</evidence>
<gene>
    <name evidence="8" type="ORF">Ahy_B06g085679</name>
</gene>
<evidence type="ECO:0000256" key="2">
    <source>
        <dbReference type="ARBA" id="ARBA00022679"/>
    </source>
</evidence>
<keyword evidence="9" id="KW-1185">Reference proteome</keyword>
<comment type="caution">
    <text evidence="8">The sequence shown here is derived from an EMBL/GenBank/DDBJ whole genome shotgun (WGS) entry which is preliminary data.</text>
</comment>
<keyword evidence="1" id="KW-0328">Glycosyltransferase</keyword>
<proteinExistence type="predicted"/>
<dbReference type="GO" id="GO:0005829">
    <property type="term" value="C:cytosol"/>
    <property type="evidence" value="ECO:0007669"/>
    <property type="project" value="TreeGrafter"/>
</dbReference>
<dbReference type="Pfam" id="PF01702">
    <property type="entry name" value="TGT"/>
    <property type="match status" value="1"/>
</dbReference>
<evidence type="ECO:0000313" key="8">
    <source>
        <dbReference type="EMBL" id="RYR05853.1"/>
    </source>
</evidence>
<evidence type="ECO:0000259" key="7">
    <source>
        <dbReference type="Pfam" id="PF01702"/>
    </source>
</evidence>
<dbReference type="STRING" id="3818.A0A444YV97"/>
<reference evidence="8 9" key="1">
    <citation type="submission" date="2019-01" db="EMBL/GenBank/DDBJ databases">
        <title>Sequencing of cultivated peanut Arachis hypogaea provides insights into genome evolution and oil improvement.</title>
        <authorList>
            <person name="Chen X."/>
        </authorList>
    </citation>
    <scope>NUCLEOTIDE SEQUENCE [LARGE SCALE GENOMIC DNA]</scope>
    <source>
        <strain evidence="9">cv. Fuhuasheng</strain>
        <tissue evidence="8">Leaves</tissue>
    </source>
</reference>
<organism evidence="8 9">
    <name type="scientific">Arachis hypogaea</name>
    <name type="common">Peanut</name>
    <dbReference type="NCBI Taxonomy" id="3818"/>
    <lineage>
        <taxon>Eukaryota</taxon>
        <taxon>Viridiplantae</taxon>
        <taxon>Streptophyta</taxon>
        <taxon>Embryophyta</taxon>
        <taxon>Tracheophyta</taxon>
        <taxon>Spermatophyta</taxon>
        <taxon>Magnoliopsida</taxon>
        <taxon>eudicotyledons</taxon>
        <taxon>Gunneridae</taxon>
        <taxon>Pentapetalae</taxon>
        <taxon>rosids</taxon>
        <taxon>fabids</taxon>
        <taxon>Fabales</taxon>
        <taxon>Fabaceae</taxon>
        <taxon>Papilionoideae</taxon>
        <taxon>50 kb inversion clade</taxon>
        <taxon>dalbergioids sensu lato</taxon>
        <taxon>Dalbergieae</taxon>
        <taxon>Pterocarpus clade</taxon>
        <taxon>Arachis</taxon>
    </lineage>
</organism>
<dbReference type="PANTHER" id="PTHR43530">
    <property type="entry name" value="QUEUINE TRNA-RIBOSYLTRANSFERASE CATALYTIC SUBUNIT 1"/>
    <property type="match status" value="1"/>
</dbReference>
<dbReference type="EC" id="2.4.2.64" evidence="6"/>
<keyword evidence="4" id="KW-0479">Metal-binding</keyword>
<evidence type="ECO:0000256" key="3">
    <source>
        <dbReference type="ARBA" id="ARBA00022694"/>
    </source>
</evidence>
<keyword evidence="2" id="KW-0808">Transferase</keyword>
<protein>
    <recommendedName>
        <fullName evidence="6">tRNA-guanosine(34) queuine transglycosylase</fullName>
        <ecNumber evidence="6">2.4.2.64</ecNumber>
    </recommendedName>
</protein>
<feature type="domain" description="tRNA-guanine(15) transglycosylase-like" evidence="7">
    <location>
        <begin position="112"/>
        <end position="441"/>
    </location>
</feature>
<dbReference type="InterPro" id="IPR036511">
    <property type="entry name" value="TGT-like_sf"/>
</dbReference>
<evidence type="ECO:0000256" key="6">
    <source>
        <dbReference type="ARBA" id="ARBA00024223"/>
    </source>
</evidence>